<dbReference type="EMBL" id="HBEF01022489">
    <property type="protein sequence ID" value="CAD8341778.1"/>
    <property type="molecule type" value="Transcribed_RNA"/>
</dbReference>
<name>A0A7R9ZS35_9STRA</name>
<protein>
    <submittedName>
        <fullName evidence="1">Uncharacterized protein</fullName>
    </submittedName>
</protein>
<gene>
    <name evidence="1" type="ORF">CAUS1442_LOCUS13913</name>
</gene>
<sequence length="112" mass="12324">MDVSLIAAVGSFVVSERVLKPKATALFILGCVLAYDLKTKTHDPVSLRVYRGGCQSQSASFRTGFCDALLCVVAAMPTTSRLVQQQRLAEWIEHLQSTIQHFPGRSCSREHS</sequence>
<organism evidence="1">
    <name type="scientific">Craspedostauros australis</name>
    <dbReference type="NCBI Taxonomy" id="1486917"/>
    <lineage>
        <taxon>Eukaryota</taxon>
        <taxon>Sar</taxon>
        <taxon>Stramenopiles</taxon>
        <taxon>Ochrophyta</taxon>
        <taxon>Bacillariophyta</taxon>
        <taxon>Bacillariophyceae</taxon>
        <taxon>Bacillariophycidae</taxon>
        <taxon>Naviculales</taxon>
        <taxon>Naviculaceae</taxon>
        <taxon>Craspedostauros</taxon>
    </lineage>
</organism>
<accession>A0A7R9ZS35</accession>
<reference evidence="1" key="1">
    <citation type="submission" date="2021-01" db="EMBL/GenBank/DDBJ databases">
        <authorList>
            <person name="Corre E."/>
            <person name="Pelletier E."/>
            <person name="Niang G."/>
            <person name="Scheremetjew M."/>
            <person name="Finn R."/>
            <person name="Kale V."/>
            <person name="Holt S."/>
            <person name="Cochrane G."/>
            <person name="Meng A."/>
            <person name="Brown T."/>
            <person name="Cohen L."/>
        </authorList>
    </citation>
    <scope>NUCLEOTIDE SEQUENCE</scope>
    <source>
        <strain evidence="1">CCMP3328</strain>
    </source>
</reference>
<evidence type="ECO:0000313" key="1">
    <source>
        <dbReference type="EMBL" id="CAD8341778.1"/>
    </source>
</evidence>
<dbReference type="AlphaFoldDB" id="A0A7R9ZS35"/>
<proteinExistence type="predicted"/>